<gene>
    <name evidence="8" type="ORF">DXN05_01890</name>
</gene>
<evidence type="ECO:0000313" key="9">
    <source>
        <dbReference type="Proteomes" id="UP000261284"/>
    </source>
</evidence>
<dbReference type="Proteomes" id="UP000261284">
    <property type="component" value="Unassembled WGS sequence"/>
</dbReference>
<dbReference type="AlphaFoldDB" id="A0A3E1NPB0"/>
<evidence type="ECO:0000256" key="5">
    <source>
        <dbReference type="ARBA" id="ARBA00023136"/>
    </source>
</evidence>
<dbReference type="Pfam" id="PF06271">
    <property type="entry name" value="RDD"/>
    <property type="match status" value="1"/>
</dbReference>
<dbReference type="InterPro" id="IPR051791">
    <property type="entry name" value="Pra-immunoreactive"/>
</dbReference>
<sequence>MEEQVHILEEVEQEVYLESASVGQRFGNLMIDIIGSYIFSLLVSIIVGVIIGLVLLGSGTNTSSFFSELGGGNSQLLLFFSAIIVDIIYYSIFEYATKGRTLGKLITGTRAVNEDGSRISFKKALARSAARFVPFEPLSIFFSDGGPWHDKWTNTKVVRK</sequence>
<evidence type="ECO:0000256" key="1">
    <source>
        <dbReference type="ARBA" id="ARBA00004651"/>
    </source>
</evidence>
<evidence type="ECO:0000313" key="8">
    <source>
        <dbReference type="EMBL" id="RFM29753.1"/>
    </source>
</evidence>
<feature type="transmembrane region" description="Helical" evidence="6">
    <location>
        <begin position="76"/>
        <end position="96"/>
    </location>
</feature>
<dbReference type="EMBL" id="QTJU01000001">
    <property type="protein sequence ID" value="RFM29753.1"/>
    <property type="molecule type" value="Genomic_DNA"/>
</dbReference>
<evidence type="ECO:0000256" key="4">
    <source>
        <dbReference type="ARBA" id="ARBA00022989"/>
    </source>
</evidence>
<dbReference type="PANTHER" id="PTHR36115:SF4">
    <property type="entry name" value="MEMBRANE PROTEIN"/>
    <property type="match status" value="1"/>
</dbReference>
<dbReference type="PANTHER" id="PTHR36115">
    <property type="entry name" value="PROLINE-RICH ANTIGEN HOMOLOG-RELATED"/>
    <property type="match status" value="1"/>
</dbReference>
<reference evidence="8 9" key="1">
    <citation type="submission" date="2018-08" db="EMBL/GenBank/DDBJ databases">
        <title>Chitinophagaceae sp. K23C18032701, a novel bacterium isolated from forest soil.</title>
        <authorList>
            <person name="Wang C."/>
        </authorList>
    </citation>
    <scope>NUCLEOTIDE SEQUENCE [LARGE SCALE GENOMIC DNA]</scope>
    <source>
        <strain evidence="8 9">K23C18032701</strain>
    </source>
</reference>
<evidence type="ECO:0000256" key="6">
    <source>
        <dbReference type="SAM" id="Phobius"/>
    </source>
</evidence>
<keyword evidence="3 6" id="KW-0812">Transmembrane</keyword>
<feature type="transmembrane region" description="Helical" evidence="6">
    <location>
        <begin position="34"/>
        <end position="56"/>
    </location>
</feature>
<evidence type="ECO:0000259" key="7">
    <source>
        <dbReference type="Pfam" id="PF06271"/>
    </source>
</evidence>
<feature type="domain" description="RDD" evidence="7">
    <location>
        <begin position="20"/>
        <end position="142"/>
    </location>
</feature>
<evidence type="ECO:0000256" key="2">
    <source>
        <dbReference type="ARBA" id="ARBA00022475"/>
    </source>
</evidence>
<name>A0A3E1NPB0_9BACT</name>
<dbReference type="GO" id="GO:0005886">
    <property type="term" value="C:plasma membrane"/>
    <property type="evidence" value="ECO:0007669"/>
    <property type="project" value="UniProtKB-SubCell"/>
</dbReference>
<keyword evidence="5 6" id="KW-0472">Membrane</keyword>
<keyword evidence="4 6" id="KW-1133">Transmembrane helix</keyword>
<protein>
    <submittedName>
        <fullName evidence="8">RDD family protein</fullName>
    </submittedName>
</protein>
<accession>A0A3E1NPB0</accession>
<comment type="caution">
    <text evidence="8">The sequence shown here is derived from an EMBL/GenBank/DDBJ whole genome shotgun (WGS) entry which is preliminary data.</text>
</comment>
<dbReference type="RefSeq" id="WP_116845509.1">
    <property type="nucleotide sequence ID" value="NZ_QTJU01000001.1"/>
</dbReference>
<proteinExistence type="predicted"/>
<keyword evidence="9" id="KW-1185">Reference proteome</keyword>
<dbReference type="OrthoDB" id="762068at2"/>
<keyword evidence="2" id="KW-1003">Cell membrane</keyword>
<comment type="subcellular location">
    <subcellularLocation>
        <location evidence="1">Cell membrane</location>
        <topology evidence="1">Multi-pass membrane protein</topology>
    </subcellularLocation>
</comment>
<evidence type="ECO:0000256" key="3">
    <source>
        <dbReference type="ARBA" id="ARBA00022692"/>
    </source>
</evidence>
<dbReference type="InterPro" id="IPR010432">
    <property type="entry name" value="RDD"/>
</dbReference>
<organism evidence="8 9">
    <name type="scientific">Deminuibacter soli</name>
    <dbReference type="NCBI Taxonomy" id="2291815"/>
    <lineage>
        <taxon>Bacteria</taxon>
        <taxon>Pseudomonadati</taxon>
        <taxon>Bacteroidota</taxon>
        <taxon>Chitinophagia</taxon>
        <taxon>Chitinophagales</taxon>
        <taxon>Chitinophagaceae</taxon>
        <taxon>Deminuibacter</taxon>
    </lineage>
</organism>